<evidence type="ECO:0000313" key="4">
    <source>
        <dbReference type="Proteomes" id="UP000182658"/>
    </source>
</evidence>
<evidence type="ECO:0000313" key="3">
    <source>
        <dbReference type="EMBL" id="OIW32018.1"/>
    </source>
</evidence>
<keyword evidence="2" id="KW-1133">Transmembrane helix</keyword>
<evidence type="ECO:0000256" key="1">
    <source>
        <dbReference type="SAM" id="MobiDB-lite"/>
    </source>
</evidence>
<accession>A0A1J7JW64</accession>
<dbReference type="InParanoid" id="A0A1J7JW64"/>
<dbReference type="EMBL" id="KV875095">
    <property type="protein sequence ID" value="OIW32018.1"/>
    <property type="molecule type" value="Genomic_DNA"/>
</dbReference>
<sequence>MAPQHIEDIELPAYSANPDPHKPAAQQPPPSPSPVPVPVPAAAGESSNNPPPPPSRSKLHKLAGPLSLLLGAGITASTTYALVARVQHLIATAAVDSDPKTWISAARTQVYDPCYLGCANDCDDPNYAWNACQRTVQLVADGGSCDANRMWNWAERYPQSCLAAAGDVLRAEALERLKQSYRNQLAIIILTILGGLVGGSIVYCLVRSWAEKRDKAAVLARSRPPPYRSKAPGAGRRRIKLMVAAFVGLFGRRAAAYACVGHDQAADQFFVSPNGTVAGVVHGWFSNCYDTTFCYNMCSTSCRDTGGGGTSCSESCTPYCYTVTSTDKAPWQFVADVAGRVKTCGFRLVDKVEVPVTVRVANANIEKNYWVTIAVNGYNVTRGDETDEGVLCLHQIGG</sequence>
<gene>
    <name evidence="3" type="ORF">CONLIGDRAFT_629712</name>
</gene>
<protein>
    <submittedName>
        <fullName evidence="3">Uncharacterized protein</fullName>
    </submittedName>
</protein>
<feature type="region of interest" description="Disordered" evidence="1">
    <location>
        <begin position="1"/>
        <end position="59"/>
    </location>
</feature>
<evidence type="ECO:0000256" key="2">
    <source>
        <dbReference type="SAM" id="Phobius"/>
    </source>
</evidence>
<proteinExistence type="predicted"/>
<dbReference type="Proteomes" id="UP000182658">
    <property type="component" value="Unassembled WGS sequence"/>
</dbReference>
<reference evidence="3 4" key="1">
    <citation type="submission" date="2016-10" db="EMBL/GenBank/DDBJ databases">
        <title>Draft genome sequence of Coniochaeta ligniaria NRRL30616, a lignocellulolytic fungus for bioabatement of inhibitors in plant biomass hydrolysates.</title>
        <authorList>
            <consortium name="DOE Joint Genome Institute"/>
            <person name="Jimenez D.J."/>
            <person name="Hector R.E."/>
            <person name="Riley R."/>
            <person name="Sun H."/>
            <person name="Grigoriev I.V."/>
            <person name="Van Elsas J.D."/>
            <person name="Nichols N.N."/>
        </authorList>
    </citation>
    <scope>NUCLEOTIDE SEQUENCE [LARGE SCALE GENOMIC DNA]</scope>
    <source>
        <strain evidence="3 4">NRRL 30616</strain>
    </source>
</reference>
<keyword evidence="2" id="KW-0812">Transmembrane</keyword>
<feature type="transmembrane region" description="Helical" evidence="2">
    <location>
        <begin position="185"/>
        <end position="206"/>
    </location>
</feature>
<dbReference type="OrthoDB" id="3926976at2759"/>
<name>A0A1J7JW64_9PEZI</name>
<feature type="compositionally biased region" description="Pro residues" evidence="1">
    <location>
        <begin position="26"/>
        <end position="39"/>
    </location>
</feature>
<dbReference type="AlphaFoldDB" id="A0A1J7JW64"/>
<organism evidence="3 4">
    <name type="scientific">Coniochaeta ligniaria NRRL 30616</name>
    <dbReference type="NCBI Taxonomy" id="1408157"/>
    <lineage>
        <taxon>Eukaryota</taxon>
        <taxon>Fungi</taxon>
        <taxon>Dikarya</taxon>
        <taxon>Ascomycota</taxon>
        <taxon>Pezizomycotina</taxon>
        <taxon>Sordariomycetes</taxon>
        <taxon>Sordariomycetidae</taxon>
        <taxon>Coniochaetales</taxon>
        <taxon>Coniochaetaceae</taxon>
        <taxon>Coniochaeta</taxon>
    </lineage>
</organism>
<keyword evidence="4" id="KW-1185">Reference proteome</keyword>
<keyword evidence="2" id="KW-0472">Membrane</keyword>